<dbReference type="InterPro" id="IPR013320">
    <property type="entry name" value="ConA-like_dom_sf"/>
</dbReference>
<dbReference type="GO" id="GO:0005975">
    <property type="term" value="P:carbohydrate metabolic process"/>
    <property type="evidence" value="ECO:0007669"/>
    <property type="project" value="InterPro"/>
</dbReference>
<dbReference type="Pfam" id="PF26113">
    <property type="entry name" value="GH16_XgeA"/>
    <property type="match status" value="1"/>
</dbReference>
<name>A0A0F9XLV1_TRIHA</name>
<dbReference type="PANTHER" id="PTHR10963">
    <property type="entry name" value="GLYCOSYL HYDROLASE-RELATED"/>
    <property type="match status" value="1"/>
</dbReference>
<evidence type="ECO:0000256" key="1">
    <source>
        <dbReference type="SAM" id="SignalP"/>
    </source>
</evidence>
<reference evidence="4" key="1">
    <citation type="journal article" date="2015" name="Genome Announc.">
        <title>Draft whole-genome sequence of the biocontrol agent Trichoderma harzianum T6776.</title>
        <authorList>
            <person name="Baroncelli R."/>
            <person name="Piaggeschi G."/>
            <person name="Fiorini L."/>
            <person name="Bertolini E."/>
            <person name="Zapparata A."/>
            <person name="Pe M.E."/>
            <person name="Sarrocco S."/>
            <person name="Vannacci G."/>
        </authorList>
    </citation>
    <scope>NUCLEOTIDE SEQUENCE [LARGE SCALE GENOMIC DNA]</scope>
    <source>
        <strain evidence="4">T6776</strain>
    </source>
</reference>
<sequence>MLSYLPVLALLWAPTLATIPSLPGYHVVWSDDFNGDHYAGVDHSKWVQIVKSNNANGEVETYTSGTDNVHLSGDGQLYIVPTKSDGKWYSGRLESNTAQVCDTGGAMIFQSELWVPDFTGSPAKFAGLWPAFWAKGNNFRSSGVPWPKCGEWDIFEVTDKMSNQNQGTLHFQDANGNHNGAFNGRVTYQGGQYHTWAFKVDLRNSDWTKQSLIWYLDGVQFYSVTGAMVGTYQQWVQLAQSTYYIILNVAVGGGYPGNPTASTVSGYDASMRVKYVAIYKTN</sequence>
<dbReference type="AlphaFoldDB" id="A0A0F9XLV1"/>
<dbReference type="PROSITE" id="PS51762">
    <property type="entry name" value="GH16_2"/>
    <property type="match status" value="1"/>
</dbReference>
<dbReference type="InterPro" id="IPR050546">
    <property type="entry name" value="Glycosyl_Hydrlase_16"/>
</dbReference>
<evidence type="ECO:0000313" key="4">
    <source>
        <dbReference type="Proteomes" id="UP000034112"/>
    </source>
</evidence>
<dbReference type="OMA" id="GQYHTWA"/>
<comment type="caution">
    <text evidence="3">The sequence shown here is derived from an EMBL/GenBank/DDBJ whole genome shotgun (WGS) entry which is preliminary data.</text>
</comment>
<evidence type="ECO:0000259" key="2">
    <source>
        <dbReference type="PROSITE" id="PS51762"/>
    </source>
</evidence>
<dbReference type="InterPro" id="IPR000757">
    <property type="entry name" value="Beta-glucanase-like"/>
</dbReference>
<feature type="domain" description="GH16" evidence="2">
    <location>
        <begin position="14"/>
        <end position="282"/>
    </location>
</feature>
<dbReference type="OrthoDB" id="192832at2759"/>
<feature type="signal peptide" evidence="1">
    <location>
        <begin position="1"/>
        <end position="17"/>
    </location>
</feature>
<gene>
    <name evidence="3" type="ORF">THAR02_02135</name>
</gene>
<accession>A0A0F9XLV1</accession>
<keyword evidence="1" id="KW-0732">Signal</keyword>
<dbReference type="Proteomes" id="UP000034112">
    <property type="component" value="Unassembled WGS sequence"/>
</dbReference>
<dbReference type="EMBL" id="JOKZ01000041">
    <property type="protein sequence ID" value="KKP05761.1"/>
    <property type="molecule type" value="Genomic_DNA"/>
</dbReference>
<evidence type="ECO:0000313" key="3">
    <source>
        <dbReference type="EMBL" id="KKP05761.1"/>
    </source>
</evidence>
<dbReference type="Gene3D" id="2.60.120.200">
    <property type="match status" value="1"/>
</dbReference>
<proteinExistence type="predicted"/>
<dbReference type="PANTHER" id="PTHR10963:SF60">
    <property type="entry name" value="GRAM-NEGATIVE BACTERIA-BINDING PROTEIN 1-RELATED"/>
    <property type="match status" value="1"/>
</dbReference>
<feature type="chain" id="PRO_5002530203" evidence="1">
    <location>
        <begin position="18"/>
        <end position="282"/>
    </location>
</feature>
<protein>
    <submittedName>
        <fullName evidence="3">Endo-1,3(4)-beta-glucanase</fullName>
    </submittedName>
</protein>
<organism evidence="3 4">
    <name type="scientific">Trichoderma harzianum</name>
    <name type="common">Hypocrea lixii</name>
    <dbReference type="NCBI Taxonomy" id="5544"/>
    <lineage>
        <taxon>Eukaryota</taxon>
        <taxon>Fungi</taxon>
        <taxon>Dikarya</taxon>
        <taxon>Ascomycota</taxon>
        <taxon>Pezizomycotina</taxon>
        <taxon>Sordariomycetes</taxon>
        <taxon>Hypocreomycetidae</taxon>
        <taxon>Hypocreales</taxon>
        <taxon>Hypocreaceae</taxon>
        <taxon>Trichoderma</taxon>
    </lineage>
</organism>
<dbReference type="GO" id="GO:0004553">
    <property type="term" value="F:hydrolase activity, hydrolyzing O-glycosyl compounds"/>
    <property type="evidence" value="ECO:0007669"/>
    <property type="project" value="InterPro"/>
</dbReference>
<dbReference type="SUPFAM" id="SSF49899">
    <property type="entry name" value="Concanavalin A-like lectins/glucanases"/>
    <property type="match status" value="1"/>
</dbReference>